<evidence type="ECO:0000313" key="3">
    <source>
        <dbReference type="EMBL" id="KAG8180651.1"/>
    </source>
</evidence>
<protein>
    <recommendedName>
        <fullName evidence="2">Pre-C2HC domain-containing protein</fullName>
    </recommendedName>
</protein>
<feature type="compositionally biased region" description="Low complexity" evidence="1">
    <location>
        <begin position="212"/>
        <end position="221"/>
    </location>
</feature>
<sequence length="316" mass="35529">MKTPTGYRLAVALLRSNGIQYSTYGFKENNPIKAVVRNIPSDIPTEEIKQDLIDQGIPTQNVHQLKKSDWKKKVPLPIFFINVDRNDGGKKIFQVTEILNIKVQVETYHKGDNITQCHKCYGHSQNHCNNNPRCVKCAGPHLTKDCLHKTRMLTPKCALCSGPHTANFRLCPKRPLTASQRDQRPEQVTPSAAQQPPPAPLTTQQTPPPPSATQQTFTPPTSVNPPAPPLRNAWNRPARHPTTNTPGQTPQLQNNPPSSDQACNTSTQSTSTFDIKHLFTMLKTYWQRFKQAKDMMSKLDIGFEAVQEFITLISYE</sequence>
<feature type="domain" description="Pre-C2HC" evidence="2">
    <location>
        <begin position="45"/>
        <end position="115"/>
    </location>
</feature>
<dbReference type="InterPro" id="IPR006579">
    <property type="entry name" value="Pre_C2HC_dom"/>
</dbReference>
<dbReference type="Proteomes" id="UP000827092">
    <property type="component" value="Unassembled WGS sequence"/>
</dbReference>
<proteinExistence type="predicted"/>
<reference evidence="3 4" key="1">
    <citation type="journal article" date="2022" name="Nat. Ecol. Evol.">
        <title>A masculinizing supergene underlies an exaggerated male reproductive morph in a spider.</title>
        <authorList>
            <person name="Hendrickx F."/>
            <person name="De Corte Z."/>
            <person name="Sonet G."/>
            <person name="Van Belleghem S.M."/>
            <person name="Kostlbacher S."/>
            <person name="Vangestel C."/>
        </authorList>
    </citation>
    <scope>NUCLEOTIDE SEQUENCE [LARGE SCALE GENOMIC DNA]</scope>
    <source>
        <strain evidence="3">W744_W776</strain>
    </source>
</reference>
<feature type="region of interest" description="Disordered" evidence="1">
    <location>
        <begin position="178"/>
        <end position="269"/>
    </location>
</feature>
<organism evidence="3 4">
    <name type="scientific">Oedothorax gibbosus</name>
    <dbReference type="NCBI Taxonomy" id="931172"/>
    <lineage>
        <taxon>Eukaryota</taxon>
        <taxon>Metazoa</taxon>
        <taxon>Ecdysozoa</taxon>
        <taxon>Arthropoda</taxon>
        <taxon>Chelicerata</taxon>
        <taxon>Arachnida</taxon>
        <taxon>Araneae</taxon>
        <taxon>Araneomorphae</taxon>
        <taxon>Entelegynae</taxon>
        <taxon>Araneoidea</taxon>
        <taxon>Linyphiidae</taxon>
        <taxon>Erigoninae</taxon>
        <taxon>Oedothorax</taxon>
    </lineage>
</organism>
<dbReference type="AlphaFoldDB" id="A0AAV6U9H7"/>
<accession>A0AAV6U9H7</accession>
<dbReference type="Pfam" id="PF07530">
    <property type="entry name" value="PRE_C2HC"/>
    <property type="match status" value="1"/>
</dbReference>
<gene>
    <name evidence="3" type="ORF">JTE90_025357</name>
</gene>
<comment type="caution">
    <text evidence="3">The sequence shown here is derived from an EMBL/GenBank/DDBJ whole genome shotgun (WGS) entry which is preliminary data.</text>
</comment>
<feature type="compositionally biased region" description="Pro residues" evidence="1">
    <location>
        <begin position="195"/>
        <end position="211"/>
    </location>
</feature>
<feature type="compositionally biased region" description="Polar residues" evidence="1">
    <location>
        <begin position="241"/>
        <end position="269"/>
    </location>
</feature>
<evidence type="ECO:0000313" key="4">
    <source>
        <dbReference type="Proteomes" id="UP000827092"/>
    </source>
</evidence>
<evidence type="ECO:0000256" key="1">
    <source>
        <dbReference type="SAM" id="MobiDB-lite"/>
    </source>
</evidence>
<dbReference type="EMBL" id="JAFNEN010000558">
    <property type="protein sequence ID" value="KAG8180651.1"/>
    <property type="molecule type" value="Genomic_DNA"/>
</dbReference>
<name>A0AAV6U9H7_9ARAC</name>
<keyword evidence="4" id="KW-1185">Reference proteome</keyword>
<evidence type="ECO:0000259" key="2">
    <source>
        <dbReference type="SMART" id="SM00596"/>
    </source>
</evidence>
<dbReference type="SMART" id="SM00596">
    <property type="entry name" value="PRE_C2HC"/>
    <property type="match status" value="1"/>
</dbReference>